<dbReference type="Gene3D" id="1.10.1740.10">
    <property type="match status" value="1"/>
</dbReference>
<evidence type="ECO:0000313" key="5">
    <source>
        <dbReference type="EMBL" id="GGC11525.1"/>
    </source>
</evidence>
<dbReference type="RefSeq" id="WP_188396202.1">
    <property type="nucleotide sequence ID" value="NZ_BMCG01000004.1"/>
</dbReference>
<reference evidence="5" key="2">
    <citation type="submission" date="2020-09" db="EMBL/GenBank/DDBJ databases">
        <authorList>
            <person name="Sun Q."/>
            <person name="Sedlacek I."/>
        </authorList>
    </citation>
    <scope>NUCLEOTIDE SEQUENCE</scope>
    <source>
        <strain evidence="5">CCM 7086</strain>
    </source>
</reference>
<evidence type="ECO:0000256" key="1">
    <source>
        <dbReference type="ARBA" id="ARBA00023015"/>
    </source>
</evidence>
<dbReference type="InterPro" id="IPR013324">
    <property type="entry name" value="RNA_pol_sigma_r3/r4-like"/>
</dbReference>
<dbReference type="SUPFAM" id="SSF88659">
    <property type="entry name" value="Sigma3 and sigma4 domains of RNA polymerase sigma factors"/>
    <property type="match status" value="1"/>
</dbReference>
<evidence type="ECO:0000256" key="3">
    <source>
        <dbReference type="ARBA" id="ARBA00023163"/>
    </source>
</evidence>
<accession>A0A8J2UN32</accession>
<dbReference type="InterPro" id="IPR013249">
    <property type="entry name" value="RNA_pol_sigma70_r4_t2"/>
</dbReference>
<dbReference type="PANTHER" id="PTHR43133:SF63">
    <property type="entry name" value="RNA POLYMERASE SIGMA FACTOR FECI-RELATED"/>
    <property type="match status" value="1"/>
</dbReference>
<dbReference type="AlphaFoldDB" id="A0A8J2UN32"/>
<dbReference type="InterPro" id="IPR036388">
    <property type="entry name" value="WH-like_DNA-bd_sf"/>
</dbReference>
<dbReference type="PANTHER" id="PTHR43133">
    <property type="entry name" value="RNA POLYMERASE ECF-TYPE SIGMA FACTO"/>
    <property type="match status" value="1"/>
</dbReference>
<sequence>MLSKDVPSPLLARLVQHYEELVGYVCRAAGAFQSDRHQVRDTAREAVHEVCLQLLKGEQGGEEVKVPLAFLRTLSKRRAIDNLRQENGWRQLATSFDDHPELQHLCAGQASEPEYRHAMRQQLMLLAQSIDSLPPRCRDVFVLHKIHEWPQAEVARHLGISLKTVEKHLRIGVACCRFALQSAA</sequence>
<keyword evidence="2" id="KW-0731">Sigma factor</keyword>
<keyword evidence="3" id="KW-0804">Transcription</keyword>
<gene>
    <name evidence="5" type="ORF">GCM10007205_20850</name>
</gene>
<protein>
    <recommendedName>
        <fullName evidence="4">RNA polymerase sigma factor 70 region 4 type 2 domain-containing protein</fullName>
    </recommendedName>
</protein>
<organism evidence="5 6">
    <name type="scientific">Oxalicibacterium flavum</name>
    <dbReference type="NCBI Taxonomy" id="179467"/>
    <lineage>
        <taxon>Bacteria</taxon>
        <taxon>Pseudomonadati</taxon>
        <taxon>Pseudomonadota</taxon>
        <taxon>Betaproteobacteria</taxon>
        <taxon>Burkholderiales</taxon>
        <taxon>Oxalobacteraceae</taxon>
        <taxon>Oxalicibacterium</taxon>
    </lineage>
</organism>
<dbReference type="NCBIfam" id="TIGR02937">
    <property type="entry name" value="sigma70-ECF"/>
    <property type="match status" value="1"/>
</dbReference>
<feature type="domain" description="RNA polymerase sigma factor 70 region 4 type 2" evidence="4">
    <location>
        <begin position="124"/>
        <end position="170"/>
    </location>
</feature>
<dbReference type="InterPro" id="IPR039425">
    <property type="entry name" value="RNA_pol_sigma-70-like"/>
</dbReference>
<reference evidence="5" key="1">
    <citation type="journal article" date="2014" name="Int. J. Syst. Evol. Microbiol.">
        <title>Complete genome sequence of Corynebacterium casei LMG S-19264T (=DSM 44701T), isolated from a smear-ripened cheese.</title>
        <authorList>
            <consortium name="US DOE Joint Genome Institute (JGI-PGF)"/>
            <person name="Walter F."/>
            <person name="Albersmeier A."/>
            <person name="Kalinowski J."/>
            <person name="Ruckert C."/>
        </authorList>
    </citation>
    <scope>NUCLEOTIDE SEQUENCE</scope>
    <source>
        <strain evidence="5">CCM 7086</strain>
    </source>
</reference>
<keyword evidence="1" id="KW-0805">Transcription regulation</keyword>
<proteinExistence type="predicted"/>
<dbReference type="GO" id="GO:0003677">
    <property type="term" value="F:DNA binding"/>
    <property type="evidence" value="ECO:0007669"/>
    <property type="project" value="InterPro"/>
</dbReference>
<evidence type="ECO:0000259" key="4">
    <source>
        <dbReference type="Pfam" id="PF08281"/>
    </source>
</evidence>
<evidence type="ECO:0000313" key="6">
    <source>
        <dbReference type="Proteomes" id="UP000620266"/>
    </source>
</evidence>
<dbReference type="EMBL" id="BMCG01000004">
    <property type="protein sequence ID" value="GGC11525.1"/>
    <property type="molecule type" value="Genomic_DNA"/>
</dbReference>
<comment type="caution">
    <text evidence="5">The sequence shown here is derived from an EMBL/GenBank/DDBJ whole genome shotgun (WGS) entry which is preliminary data.</text>
</comment>
<evidence type="ECO:0000256" key="2">
    <source>
        <dbReference type="ARBA" id="ARBA00023082"/>
    </source>
</evidence>
<name>A0A8J2UN32_9BURK</name>
<keyword evidence="6" id="KW-1185">Reference proteome</keyword>
<dbReference type="GO" id="GO:0006352">
    <property type="term" value="P:DNA-templated transcription initiation"/>
    <property type="evidence" value="ECO:0007669"/>
    <property type="project" value="InterPro"/>
</dbReference>
<dbReference type="Gene3D" id="1.10.10.10">
    <property type="entry name" value="Winged helix-like DNA-binding domain superfamily/Winged helix DNA-binding domain"/>
    <property type="match status" value="1"/>
</dbReference>
<dbReference type="InterPro" id="IPR014284">
    <property type="entry name" value="RNA_pol_sigma-70_dom"/>
</dbReference>
<dbReference type="Pfam" id="PF08281">
    <property type="entry name" value="Sigma70_r4_2"/>
    <property type="match status" value="1"/>
</dbReference>
<dbReference type="GO" id="GO:0016987">
    <property type="term" value="F:sigma factor activity"/>
    <property type="evidence" value="ECO:0007669"/>
    <property type="project" value="UniProtKB-KW"/>
</dbReference>
<dbReference type="Proteomes" id="UP000620266">
    <property type="component" value="Unassembled WGS sequence"/>
</dbReference>